<sequence length="51" mass="6048">MVFEVAQRSKVVTCEVPTKAWSKGCKCYKSCFYEEEILKKGFFFLVCFFFD</sequence>
<reference evidence="1 2" key="1">
    <citation type="submission" date="2019-01" db="EMBL/GenBank/DDBJ databases">
        <title>Sequencing of cultivated peanut Arachis hypogaea provides insights into genome evolution and oil improvement.</title>
        <authorList>
            <person name="Chen X."/>
        </authorList>
    </citation>
    <scope>NUCLEOTIDE SEQUENCE [LARGE SCALE GENOMIC DNA]</scope>
    <source>
        <strain evidence="2">cv. Fuhuasheng</strain>
        <tissue evidence="1">Leaves</tissue>
    </source>
</reference>
<accession>A0A445BBG1</accession>
<dbReference type="EMBL" id="SDMP01000010">
    <property type="protein sequence ID" value="RYR36010.1"/>
    <property type="molecule type" value="Genomic_DNA"/>
</dbReference>
<dbReference type="AlphaFoldDB" id="A0A445BBG1"/>
<dbReference type="Proteomes" id="UP000289738">
    <property type="component" value="Chromosome A10"/>
</dbReference>
<gene>
    <name evidence="1" type="ORF">Ahy_A10g051075</name>
</gene>
<comment type="caution">
    <text evidence="1">The sequence shown here is derived from an EMBL/GenBank/DDBJ whole genome shotgun (WGS) entry which is preliminary data.</text>
</comment>
<name>A0A445BBG1_ARAHY</name>
<proteinExistence type="predicted"/>
<protein>
    <submittedName>
        <fullName evidence="1">Uncharacterized protein</fullName>
    </submittedName>
</protein>
<keyword evidence="2" id="KW-1185">Reference proteome</keyword>
<organism evidence="1 2">
    <name type="scientific">Arachis hypogaea</name>
    <name type="common">Peanut</name>
    <dbReference type="NCBI Taxonomy" id="3818"/>
    <lineage>
        <taxon>Eukaryota</taxon>
        <taxon>Viridiplantae</taxon>
        <taxon>Streptophyta</taxon>
        <taxon>Embryophyta</taxon>
        <taxon>Tracheophyta</taxon>
        <taxon>Spermatophyta</taxon>
        <taxon>Magnoliopsida</taxon>
        <taxon>eudicotyledons</taxon>
        <taxon>Gunneridae</taxon>
        <taxon>Pentapetalae</taxon>
        <taxon>rosids</taxon>
        <taxon>fabids</taxon>
        <taxon>Fabales</taxon>
        <taxon>Fabaceae</taxon>
        <taxon>Papilionoideae</taxon>
        <taxon>50 kb inversion clade</taxon>
        <taxon>dalbergioids sensu lato</taxon>
        <taxon>Dalbergieae</taxon>
        <taxon>Pterocarpus clade</taxon>
        <taxon>Arachis</taxon>
    </lineage>
</organism>
<evidence type="ECO:0000313" key="1">
    <source>
        <dbReference type="EMBL" id="RYR36010.1"/>
    </source>
</evidence>
<evidence type="ECO:0000313" key="2">
    <source>
        <dbReference type="Proteomes" id="UP000289738"/>
    </source>
</evidence>